<name>A0A918Q9M1_9CAUL</name>
<reference evidence="1" key="1">
    <citation type="journal article" date="2014" name="Int. J. Syst. Evol. Microbiol.">
        <title>Complete genome sequence of Corynebacterium casei LMG S-19264T (=DSM 44701T), isolated from a smear-ripened cheese.</title>
        <authorList>
            <consortium name="US DOE Joint Genome Institute (JGI-PGF)"/>
            <person name="Walter F."/>
            <person name="Albersmeier A."/>
            <person name="Kalinowski J."/>
            <person name="Ruckert C."/>
        </authorList>
    </citation>
    <scope>NUCLEOTIDE SEQUENCE</scope>
    <source>
        <strain evidence="1">KCTC 32296</strain>
    </source>
</reference>
<proteinExistence type="predicted"/>
<evidence type="ECO:0000313" key="1">
    <source>
        <dbReference type="EMBL" id="GGZ39117.1"/>
    </source>
</evidence>
<sequence length="62" mass="7119">MQYKPDFPAGLALRDNTHRLNSTPKRNKPLKWTFGYIPLSPLSELPQQSLIQVVWAKLVLDS</sequence>
<dbReference type="AlphaFoldDB" id="A0A918Q9M1"/>
<keyword evidence="2" id="KW-1185">Reference proteome</keyword>
<dbReference type="Proteomes" id="UP000662572">
    <property type="component" value="Unassembled WGS sequence"/>
</dbReference>
<reference evidence="1" key="2">
    <citation type="submission" date="2020-09" db="EMBL/GenBank/DDBJ databases">
        <authorList>
            <person name="Sun Q."/>
            <person name="Kim S."/>
        </authorList>
    </citation>
    <scope>NUCLEOTIDE SEQUENCE</scope>
    <source>
        <strain evidence="1">KCTC 32296</strain>
    </source>
</reference>
<organism evidence="1 2">
    <name type="scientific">Asticcacaulis endophyticus</name>
    <dbReference type="NCBI Taxonomy" id="1395890"/>
    <lineage>
        <taxon>Bacteria</taxon>
        <taxon>Pseudomonadati</taxon>
        <taxon>Pseudomonadota</taxon>
        <taxon>Alphaproteobacteria</taxon>
        <taxon>Caulobacterales</taxon>
        <taxon>Caulobacteraceae</taxon>
        <taxon>Asticcacaulis</taxon>
    </lineage>
</organism>
<protein>
    <submittedName>
        <fullName evidence="1">Uncharacterized protein</fullName>
    </submittedName>
</protein>
<accession>A0A918Q9M1</accession>
<gene>
    <name evidence="1" type="ORF">GCM10011273_26910</name>
</gene>
<dbReference type="EMBL" id="BMZB01000004">
    <property type="protein sequence ID" value="GGZ39117.1"/>
    <property type="molecule type" value="Genomic_DNA"/>
</dbReference>
<evidence type="ECO:0000313" key="2">
    <source>
        <dbReference type="Proteomes" id="UP000662572"/>
    </source>
</evidence>
<comment type="caution">
    <text evidence="1">The sequence shown here is derived from an EMBL/GenBank/DDBJ whole genome shotgun (WGS) entry which is preliminary data.</text>
</comment>